<organism evidence="1 2">
    <name type="scientific">Candidatus Epulonipiscium fishelsonii</name>
    <dbReference type="NCBI Taxonomy" id="77094"/>
    <lineage>
        <taxon>Bacteria</taxon>
        <taxon>Bacillati</taxon>
        <taxon>Bacillota</taxon>
        <taxon>Clostridia</taxon>
        <taxon>Lachnospirales</taxon>
        <taxon>Lachnospiraceae</taxon>
        <taxon>Candidatus Epulonipiscium</taxon>
    </lineage>
</organism>
<gene>
    <name evidence="1" type="ORF">AN640_03235</name>
</gene>
<name>A0ACC8XJ87_9FIRM</name>
<comment type="caution">
    <text evidence="1">The sequence shown here is derived from an EMBL/GenBank/DDBJ whole genome shotgun (WGS) entry which is preliminary data.</text>
</comment>
<accession>A0ACC8XJ87</accession>
<keyword evidence="2" id="KW-1185">Reference proteome</keyword>
<reference evidence="1" key="1">
    <citation type="submission" date="2016-08" db="EMBL/GenBank/DDBJ databases">
        <authorList>
            <person name="Ngugi D.K."/>
            <person name="Miyake S."/>
            <person name="Stingl U."/>
        </authorList>
    </citation>
    <scope>NUCLEOTIDE SEQUENCE</scope>
    <source>
        <strain evidence="1">SCG-D08WGA-EpuloA1</strain>
    </source>
</reference>
<evidence type="ECO:0000313" key="1">
    <source>
        <dbReference type="EMBL" id="ONI46529.1"/>
    </source>
</evidence>
<evidence type="ECO:0000313" key="2">
    <source>
        <dbReference type="Proteomes" id="UP000188637"/>
    </source>
</evidence>
<protein>
    <submittedName>
        <fullName evidence="1">Uncharacterized protein</fullName>
    </submittedName>
</protein>
<proteinExistence type="predicted"/>
<sequence>MKLSNRLEQIANFVPKESCLADIGTDHAYIPIFLEKNNIIKKCIACDINKSPLENASNHIKKYKIKNIETRLSNGIQNIYKQDNIDTLVISGMGGYSIIEILSNDINGILEGITTLIVQPQNKKSDVRKFLHSIGFKIYAEQFLKEDNKIYTIIVCEKGSETYSECEYIYGKYMINNPNKIFLDWVHYEGTKYKEMLSYIENLQQSDSILKWREEVEQYYKMYKETGL</sequence>
<dbReference type="EMBL" id="LJHD01000006">
    <property type="protein sequence ID" value="ONI46529.1"/>
    <property type="molecule type" value="Genomic_DNA"/>
</dbReference>
<dbReference type="Proteomes" id="UP000188637">
    <property type="component" value="Unassembled WGS sequence"/>
</dbReference>